<dbReference type="Proteomes" id="UP000215914">
    <property type="component" value="Chromosome 9"/>
</dbReference>
<protein>
    <submittedName>
        <fullName evidence="2">Uncharacterized protein</fullName>
    </submittedName>
</protein>
<accession>A0A251U1F6</accession>
<organism evidence="2 3">
    <name type="scientific">Helianthus annuus</name>
    <name type="common">Common sunflower</name>
    <dbReference type="NCBI Taxonomy" id="4232"/>
    <lineage>
        <taxon>Eukaryota</taxon>
        <taxon>Viridiplantae</taxon>
        <taxon>Streptophyta</taxon>
        <taxon>Embryophyta</taxon>
        <taxon>Tracheophyta</taxon>
        <taxon>Spermatophyta</taxon>
        <taxon>Magnoliopsida</taxon>
        <taxon>eudicotyledons</taxon>
        <taxon>Gunneridae</taxon>
        <taxon>Pentapetalae</taxon>
        <taxon>asterids</taxon>
        <taxon>campanulids</taxon>
        <taxon>Asterales</taxon>
        <taxon>Asteraceae</taxon>
        <taxon>Asteroideae</taxon>
        <taxon>Heliantheae alliance</taxon>
        <taxon>Heliantheae</taxon>
        <taxon>Helianthus</taxon>
    </lineage>
</organism>
<dbReference type="AlphaFoldDB" id="A0A251U1F6"/>
<dbReference type="PROSITE" id="PS51257">
    <property type="entry name" value="PROKAR_LIPOPROTEIN"/>
    <property type="match status" value="1"/>
</dbReference>
<keyword evidence="3" id="KW-1185">Reference proteome</keyword>
<evidence type="ECO:0000313" key="2">
    <source>
        <dbReference type="EMBL" id="OTG16833.1"/>
    </source>
</evidence>
<reference evidence="3" key="1">
    <citation type="journal article" date="2017" name="Nature">
        <title>The sunflower genome provides insights into oil metabolism, flowering and Asterid evolution.</title>
        <authorList>
            <person name="Badouin H."/>
            <person name="Gouzy J."/>
            <person name="Grassa C.J."/>
            <person name="Murat F."/>
            <person name="Staton S.E."/>
            <person name="Cottret L."/>
            <person name="Lelandais-Briere C."/>
            <person name="Owens G.L."/>
            <person name="Carrere S."/>
            <person name="Mayjonade B."/>
            <person name="Legrand L."/>
            <person name="Gill N."/>
            <person name="Kane N.C."/>
            <person name="Bowers J.E."/>
            <person name="Hubner S."/>
            <person name="Bellec A."/>
            <person name="Berard A."/>
            <person name="Berges H."/>
            <person name="Blanchet N."/>
            <person name="Boniface M.C."/>
            <person name="Brunel D."/>
            <person name="Catrice O."/>
            <person name="Chaidir N."/>
            <person name="Claudel C."/>
            <person name="Donnadieu C."/>
            <person name="Faraut T."/>
            <person name="Fievet G."/>
            <person name="Helmstetter N."/>
            <person name="King M."/>
            <person name="Knapp S.J."/>
            <person name="Lai Z."/>
            <person name="Le Paslier M.C."/>
            <person name="Lippi Y."/>
            <person name="Lorenzon L."/>
            <person name="Mandel J.R."/>
            <person name="Marage G."/>
            <person name="Marchand G."/>
            <person name="Marquand E."/>
            <person name="Bret-Mestries E."/>
            <person name="Morien E."/>
            <person name="Nambeesan S."/>
            <person name="Nguyen T."/>
            <person name="Pegot-Espagnet P."/>
            <person name="Pouilly N."/>
            <person name="Raftis F."/>
            <person name="Sallet E."/>
            <person name="Schiex T."/>
            <person name="Thomas J."/>
            <person name="Vandecasteele C."/>
            <person name="Vares D."/>
            <person name="Vear F."/>
            <person name="Vautrin S."/>
            <person name="Crespi M."/>
            <person name="Mangin B."/>
            <person name="Burke J.M."/>
            <person name="Salse J."/>
            <person name="Munos S."/>
            <person name="Vincourt P."/>
            <person name="Rieseberg L.H."/>
            <person name="Langlade N.B."/>
        </authorList>
    </citation>
    <scope>NUCLEOTIDE SEQUENCE [LARGE SCALE GENOMIC DNA]</scope>
    <source>
        <strain evidence="3">cv. SF193</strain>
    </source>
</reference>
<evidence type="ECO:0000256" key="1">
    <source>
        <dbReference type="SAM" id="Phobius"/>
    </source>
</evidence>
<name>A0A251U1F6_HELAN</name>
<dbReference type="InParanoid" id="A0A251U1F6"/>
<gene>
    <name evidence="2" type="ORF">HannXRQ_Chr09g0275711</name>
</gene>
<proteinExistence type="predicted"/>
<keyword evidence="1" id="KW-0812">Transmembrane</keyword>
<evidence type="ECO:0000313" key="3">
    <source>
        <dbReference type="Proteomes" id="UP000215914"/>
    </source>
</evidence>
<sequence length="73" mass="8572">MTWRNLIGCYEIHPYLLVVLIISCAIAVSTHHQLTATCMHFFLTTHIYMLPNNGYNPIFDLCFSNTYYFHTIQ</sequence>
<keyword evidence="1" id="KW-0472">Membrane</keyword>
<keyword evidence="1" id="KW-1133">Transmembrane helix</keyword>
<feature type="transmembrane region" description="Helical" evidence="1">
    <location>
        <begin position="12"/>
        <end position="30"/>
    </location>
</feature>
<dbReference type="EMBL" id="CM007898">
    <property type="protein sequence ID" value="OTG16833.1"/>
    <property type="molecule type" value="Genomic_DNA"/>
</dbReference>